<dbReference type="InterPro" id="IPR052024">
    <property type="entry name" value="Methanogen_methyltrans"/>
</dbReference>
<organism evidence="2 3">
    <name type="scientific">Neomoorella glycerini</name>
    <dbReference type="NCBI Taxonomy" id="55779"/>
    <lineage>
        <taxon>Bacteria</taxon>
        <taxon>Bacillati</taxon>
        <taxon>Bacillota</taxon>
        <taxon>Clostridia</taxon>
        <taxon>Neomoorellales</taxon>
        <taxon>Neomoorellaceae</taxon>
        <taxon>Neomoorella</taxon>
    </lineage>
</organism>
<dbReference type="PANTHER" id="PTHR47099:SF1">
    <property type="entry name" value="METHYLCOBAMIDE:COM METHYLTRANSFERASE MTBA"/>
    <property type="match status" value="1"/>
</dbReference>
<dbReference type="Pfam" id="PF01208">
    <property type="entry name" value="URO-D"/>
    <property type="match status" value="1"/>
</dbReference>
<dbReference type="EC" id="4.1.1.37" evidence="2"/>
<dbReference type="AlphaFoldDB" id="A0A6I5ZN40"/>
<keyword evidence="3" id="KW-1185">Reference proteome</keyword>
<dbReference type="PANTHER" id="PTHR47099">
    <property type="entry name" value="METHYLCOBAMIDE:COM METHYLTRANSFERASE MTBA"/>
    <property type="match status" value="1"/>
</dbReference>
<dbReference type="SUPFAM" id="SSF51726">
    <property type="entry name" value="UROD/MetE-like"/>
    <property type="match status" value="1"/>
</dbReference>
<protein>
    <submittedName>
        <fullName evidence="2">Uroporphyrinogen decarboxylase</fullName>
        <ecNumber evidence="2">4.1.1.37</ecNumber>
    </submittedName>
</protein>
<sequence length="330" mass="35830">MNSYTRIMQAIELKPETIPAAPQVLAWAARIARVPVRRYVTEAEAMVESLLTSYWRFQYDLLLVGADNSVEAEALGATLEYPEDDYPYVIGRLGFNDLASLHLPEPTKAGRIPVILKACALLRQQVKNQVPVVGKVTGPMTIAGQLLGLEQLLYLIIDAPAKFQEILAFTARVSTLQGQALLAAGAHGLVLIEPAGSPVVLPAAAFHSYLVPLLDSIFSAYAAAGACIRWLQITGPVGKILPYLQEIPVNLVGLDYVVSPLEAMQLLPGICFIGNVKPYLFVSGPEEKIREEVQALTQLPGQQLILSSGCELPLDARPEYVTAFMAAKRQ</sequence>
<evidence type="ECO:0000313" key="3">
    <source>
        <dbReference type="Proteomes" id="UP000425916"/>
    </source>
</evidence>
<accession>A0A6I5ZN40</accession>
<evidence type="ECO:0000313" key="2">
    <source>
        <dbReference type="EMBL" id="QGP91031.1"/>
    </source>
</evidence>
<dbReference type="Gene3D" id="3.20.20.210">
    <property type="match status" value="1"/>
</dbReference>
<keyword evidence="2" id="KW-0456">Lyase</keyword>
<name>A0A6I5ZN40_9FIRM</name>
<proteinExistence type="predicted"/>
<reference evidence="2 3" key="1">
    <citation type="submission" date="2019-11" db="EMBL/GenBank/DDBJ databases">
        <title>Genome sequence of Moorella glycerini DSM11254.</title>
        <authorList>
            <person name="Poehlein A."/>
            <person name="Boeer T."/>
            <person name="Daniel R."/>
        </authorList>
    </citation>
    <scope>NUCLEOTIDE SEQUENCE [LARGE SCALE GENOMIC DNA]</scope>
    <source>
        <strain evidence="2 3">DSM 11254</strain>
    </source>
</reference>
<dbReference type="InterPro" id="IPR038071">
    <property type="entry name" value="UROD/MetE-like_sf"/>
</dbReference>
<gene>
    <name evidence="2" type="primary">hemE_2</name>
    <name evidence="2" type="ORF">MGLY_03550</name>
</gene>
<dbReference type="Proteomes" id="UP000425916">
    <property type="component" value="Chromosome"/>
</dbReference>
<feature type="domain" description="Uroporphyrinogen decarboxylase (URO-D)" evidence="1">
    <location>
        <begin position="25"/>
        <end position="328"/>
    </location>
</feature>
<dbReference type="GO" id="GO:0004853">
    <property type="term" value="F:uroporphyrinogen decarboxylase activity"/>
    <property type="evidence" value="ECO:0007669"/>
    <property type="project" value="UniProtKB-EC"/>
</dbReference>
<dbReference type="OrthoDB" id="8452307at2"/>
<evidence type="ECO:0000259" key="1">
    <source>
        <dbReference type="Pfam" id="PF01208"/>
    </source>
</evidence>
<dbReference type="GO" id="GO:0006779">
    <property type="term" value="P:porphyrin-containing compound biosynthetic process"/>
    <property type="evidence" value="ECO:0007669"/>
    <property type="project" value="InterPro"/>
</dbReference>
<dbReference type="InterPro" id="IPR000257">
    <property type="entry name" value="Uroporphyrinogen_deCOase"/>
</dbReference>
<dbReference type="EMBL" id="CP046244">
    <property type="protein sequence ID" value="QGP91031.1"/>
    <property type="molecule type" value="Genomic_DNA"/>
</dbReference>